<protein>
    <submittedName>
        <fullName evidence="1">Uncharacterized protein</fullName>
    </submittedName>
</protein>
<accession>A0ABW2RGQ6</accession>
<dbReference type="EMBL" id="JBHTBW010000006">
    <property type="protein sequence ID" value="MFC7440138.1"/>
    <property type="molecule type" value="Genomic_DNA"/>
</dbReference>
<dbReference type="Proteomes" id="UP001596500">
    <property type="component" value="Unassembled WGS sequence"/>
</dbReference>
<sequence>MKRRKQPPINALERFAEVDLGAQLADLKLAFYQQSLLLSALIDHLVDKGLIEPEELAELAARIDKEITASIEE</sequence>
<proteinExistence type="predicted"/>
<keyword evidence="2" id="KW-1185">Reference proteome</keyword>
<reference evidence="2" key="1">
    <citation type="journal article" date="2019" name="Int. J. Syst. Evol. Microbiol.">
        <title>The Global Catalogue of Microorganisms (GCM) 10K type strain sequencing project: providing services to taxonomists for standard genome sequencing and annotation.</title>
        <authorList>
            <consortium name="The Broad Institute Genomics Platform"/>
            <consortium name="The Broad Institute Genome Sequencing Center for Infectious Disease"/>
            <person name="Wu L."/>
            <person name="Ma J."/>
        </authorList>
    </citation>
    <scope>NUCLEOTIDE SEQUENCE [LARGE SCALE GENOMIC DNA]</scope>
    <source>
        <strain evidence="2">CGMCC 1.12942</strain>
    </source>
</reference>
<gene>
    <name evidence="1" type="ORF">ACFQNG_03020</name>
</gene>
<evidence type="ECO:0000313" key="1">
    <source>
        <dbReference type="EMBL" id="MFC7440138.1"/>
    </source>
</evidence>
<dbReference type="RefSeq" id="WP_379863351.1">
    <property type="nucleotide sequence ID" value="NZ_JBHTBW010000006.1"/>
</dbReference>
<organism evidence="1 2">
    <name type="scientific">Laceyella putida</name>
    <dbReference type="NCBI Taxonomy" id="110101"/>
    <lineage>
        <taxon>Bacteria</taxon>
        <taxon>Bacillati</taxon>
        <taxon>Bacillota</taxon>
        <taxon>Bacilli</taxon>
        <taxon>Bacillales</taxon>
        <taxon>Thermoactinomycetaceae</taxon>
        <taxon>Laceyella</taxon>
    </lineage>
</organism>
<evidence type="ECO:0000313" key="2">
    <source>
        <dbReference type="Proteomes" id="UP001596500"/>
    </source>
</evidence>
<name>A0ABW2RGQ6_9BACL</name>
<comment type="caution">
    <text evidence="1">The sequence shown here is derived from an EMBL/GenBank/DDBJ whole genome shotgun (WGS) entry which is preliminary data.</text>
</comment>